<keyword evidence="6" id="KW-0238">DNA-binding</keyword>
<gene>
    <name evidence="10" type="ORF">COT93_02665</name>
</gene>
<dbReference type="GO" id="GO:0016787">
    <property type="term" value="F:hydrolase activity"/>
    <property type="evidence" value="ECO:0007669"/>
    <property type="project" value="UniProtKB-KW"/>
</dbReference>
<feature type="domain" description="Helicase ATP-binding" evidence="8">
    <location>
        <begin position="274"/>
        <end position="430"/>
    </location>
</feature>
<keyword evidence="4 10" id="KW-0347">Helicase</keyword>
<dbReference type="Gene3D" id="3.40.50.300">
    <property type="entry name" value="P-loop containing nucleotide triphosphate hydrolases"/>
    <property type="match status" value="2"/>
</dbReference>
<proteinExistence type="predicted"/>
<dbReference type="SMART" id="SM00487">
    <property type="entry name" value="DEXDc"/>
    <property type="match status" value="1"/>
</dbReference>
<organism evidence="10 11">
    <name type="scientific">Candidatus Falkowbacteria bacterium CG10_big_fil_rev_8_21_14_0_10_37_18</name>
    <dbReference type="NCBI Taxonomy" id="1974562"/>
    <lineage>
        <taxon>Bacteria</taxon>
        <taxon>Candidatus Falkowiibacteriota</taxon>
    </lineage>
</organism>
<evidence type="ECO:0000256" key="2">
    <source>
        <dbReference type="ARBA" id="ARBA00022763"/>
    </source>
</evidence>
<keyword evidence="1" id="KW-0547">Nucleotide-binding</keyword>
<evidence type="ECO:0000256" key="3">
    <source>
        <dbReference type="ARBA" id="ARBA00022801"/>
    </source>
</evidence>
<protein>
    <submittedName>
        <fullName evidence="10">ATP-dependent DNA helicase RecG</fullName>
    </submittedName>
</protein>
<dbReference type="PANTHER" id="PTHR47964:SF1">
    <property type="entry name" value="ATP-DEPENDENT DNA HELICASE HOMOLOG RECG, CHLOROPLASTIC"/>
    <property type="match status" value="1"/>
</dbReference>
<evidence type="ECO:0000259" key="9">
    <source>
        <dbReference type="PROSITE" id="PS51194"/>
    </source>
</evidence>
<dbReference type="Proteomes" id="UP000229972">
    <property type="component" value="Unassembled WGS sequence"/>
</dbReference>
<dbReference type="PANTHER" id="PTHR47964">
    <property type="entry name" value="ATP-DEPENDENT DNA HELICASE HOMOLOG RECG, CHLOROPLASTIC"/>
    <property type="match status" value="1"/>
</dbReference>
<sequence length="678" mass="76428">MLTLNSSINEFNRVGTTTATLLKKLGLATGRDLLFYLPFRYDNFQNNAKIADLQVGQNANIRGEIELIQNKKSWKRRVFVTEALINDGSDTIKVIWFNQPFLTKTYSVGDKISLAGRVSENYGALSLVSPVSEKIYSEDLIHTSGLVSNYHLTANLTQKQIRFLIKQVINLADTEPDWLPENIKKRLGLLNLKTALYQIHFPKTLEEAREAEKRLGFTELFLRQLQAQLIKRARQSRQATSLNFKEKETKKFVTNLPFNLTDDQKKVAWEILQDISKVSPMSRLLAGDVGSGKTIVVVMALLNTVLNKQQGILMAPTTILAQQHFNNISQILKDWPIKISLMTSDKRDKEAISSDIIIGTQALIQKNIKFPRLALAVVDEQHRFGVRDRQKLLNFNSNNSLTPHFLSLSATPIPRSLALAIYGDLDLSLIKQMPAGRQPVITKIVTEKKRSAAYDFIRQEIKAGRQAFVVCPLIDESDKLGAKSVKVEHTHLEKDIFPDFKIGLLHGKLPAASKEKVMQDFVNNKIQILVATSLVEVGVDIANTTLMVIEGAERFGLAQLHQFRGRVGRGTQQSYCLLFPSQEKINNPKTLERLEALTKYHDGFTLANIDLKQRGAGELYGAVQSGFPELQIASLFDYATIKKAQEEAIKLITKDPDLKKYPLLKNKLGKWEDDTHLE</sequence>
<dbReference type="Pfam" id="PF17191">
    <property type="entry name" value="RecG_wedge"/>
    <property type="match status" value="1"/>
</dbReference>
<reference evidence="11" key="1">
    <citation type="submission" date="2017-09" db="EMBL/GenBank/DDBJ databases">
        <title>Depth-based differentiation of microbial function through sediment-hosted aquifers and enrichment of novel symbionts in the deep terrestrial subsurface.</title>
        <authorList>
            <person name="Probst A.J."/>
            <person name="Ladd B."/>
            <person name="Jarett J.K."/>
            <person name="Geller-Mcgrath D.E."/>
            <person name="Sieber C.M.K."/>
            <person name="Emerson J.B."/>
            <person name="Anantharaman K."/>
            <person name="Thomas B.C."/>
            <person name="Malmstrom R."/>
            <person name="Stieglmeier M."/>
            <person name="Klingl A."/>
            <person name="Woyke T."/>
            <person name="Ryan C.M."/>
            <person name="Banfield J.F."/>
        </authorList>
    </citation>
    <scope>NUCLEOTIDE SEQUENCE [LARGE SCALE GENOMIC DNA]</scope>
</reference>
<dbReference type="SMART" id="SM00490">
    <property type="entry name" value="HELICc"/>
    <property type="match status" value="1"/>
</dbReference>
<dbReference type="Pfam" id="PF00271">
    <property type="entry name" value="Helicase_C"/>
    <property type="match status" value="1"/>
</dbReference>
<dbReference type="NCBIfam" id="NF008165">
    <property type="entry name" value="PRK10917.1-3"/>
    <property type="match status" value="1"/>
</dbReference>
<dbReference type="GO" id="GO:0005524">
    <property type="term" value="F:ATP binding"/>
    <property type="evidence" value="ECO:0007669"/>
    <property type="project" value="UniProtKB-KW"/>
</dbReference>
<dbReference type="InterPro" id="IPR001650">
    <property type="entry name" value="Helicase_C-like"/>
</dbReference>
<accession>A0A2H0V8H6</accession>
<evidence type="ECO:0000313" key="11">
    <source>
        <dbReference type="Proteomes" id="UP000229972"/>
    </source>
</evidence>
<evidence type="ECO:0000256" key="5">
    <source>
        <dbReference type="ARBA" id="ARBA00022840"/>
    </source>
</evidence>
<dbReference type="CDD" id="cd04488">
    <property type="entry name" value="RecG_wedge_OBF"/>
    <property type="match status" value="1"/>
</dbReference>
<evidence type="ECO:0000256" key="7">
    <source>
        <dbReference type="ARBA" id="ARBA00023204"/>
    </source>
</evidence>
<dbReference type="PROSITE" id="PS51192">
    <property type="entry name" value="HELICASE_ATP_BIND_1"/>
    <property type="match status" value="1"/>
</dbReference>
<dbReference type="Pfam" id="PF00270">
    <property type="entry name" value="DEAD"/>
    <property type="match status" value="1"/>
</dbReference>
<dbReference type="InterPro" id="IPR027417">
    <property type="entry name" value="P-loop_NTPase"/>
</dbReference>
<evidence type="ECO:0000313" key="10">
    <source>
        <dbReference type="EMBL" id="PIR95371.1"/>
    </source>
</evidence>
<dbReference type="EMBL" id="PFAL01000025">
    <property type="protein sequence ID" value="PIR95371.1"/>
    <property type="molecule type" value="Genomic_DNA"/>
</dbReference>
<dbReference type="SUPFAM" id="SSF52540">
    <property type="entry name" value="P-loop containing nucleoside triphosphate hydrolases"/>
    <property type="match status" value="2"/>
</dbReference>
<dbReference type="GO" id="GO:0006281">
    <property type="term" value="P:DNA repair"/>
    <property type="evidence" value="ECO:0007669"/>
    <property type="project" value="UniProtKB-KW"/>
</dbReference>
<evidence type="ECO:0000256" key="6">
    <source>
        <dbReference type="ARBA" id="ARBA00023125"/>
    </source>
</evidence>
<evidence type="ECO:0000256" key="4">
    <source>
        <dbReference type="ARBA" id="ARBA00022806"/>
    </source>
</evidence>
<name>A0A2H0V8H6_9BACT</name>
<dbReference type="NCBIfam" id="NF008168">
    <property type="entry name" value="PRK10917.2-2"/>
    <property type="match status" value="1"/>
</dbReference>
<dbReference type="InterPro" id="IPR012340">
    <property type="entry name" value="NA-bd_OB-fold"/>
</dbReference>
<dbReference type="Gene3D" id="2.40.50.140">
    <property type="entry name" value="Nucleic acid-binding proteins"/>
    <property type="match status" value="1"/>
</dbReference>
<dbReference type="PROSITE" id="PS51194">
    <property type="entry name" value="HELICASE_CTER"/>
    <property type="match status" value="1"/>
</dbReference>
<dbReference type="SUPFAM" id="SSF50249">
    <property type="entry name" value="Nucleic acid-binding proteins"/>
    <property type="match status" value="1"/>
</dbReference>
<keyword evidence="5" id="KW-0067">ATP-binding</keyword>
<keyword evidence="3" id="KW-0378">Hydrolase</keyword>
<keyword evidence="2" id="KW-0227">DNA damage</keyword>
<dbReference type="GO" id="GO:0003677">
    <property type="term" value="F:DNA binding"/>
    <property type="evidence" value="ECO:0007669"/>
    <property type="project" value="UniProtKB-KW"/>
</dbReference>
<evidence type="ECO:0000259" key="8">
    <source>
        <dbReference type="PROSITE" id="PS51192"/>
    </source>
</evidence>
<evidence type="ECO:0000256" key="1">
    <source>
        <dbReference type="ARBA" id="ARBA00022741"/>
    </source>
</evidence>
<dbReference type="AlphaFoldDB" id="A0A2H0V8H6"/>
<dbReference type="InterPro" id="IPR014001">
    <property type="entry name" value="Helicase_ATP-bd"/>
</dbReference>
<dbReference type="GO" id="GO:0003678">
    <property type="term" value="F:DNA helicase activity"/>
    <property type="evidence" value="ECO:0007669"/>
    <property type="project" value="TreeGrafter"/>
</dbReference>
<dbReference type="InterPro" id="IPR011545">
    <property type="entry name" value="DEAD/DEAH_box_helicase_dom"/>
</dbReference>
<dbReference type="InterPro" id="IPR047112">
    <property type="entry name" value="RecG/Mfd"/>
</dbReference>
<comment type="caution">
    <text evidence="10">The sequence shown here is derived from an EMBL/GenBank/DDBJ whole genome shotgun (WGS) entry which is preliminary data.</text>
</comment>
<feature type="domain" description="Helicase C-terminal" evidence="9">
    <location>
        <begin position="456"/>
        <end position="612"/>
    </location>
</feature>
<dbReference type="InterPro" id="IPR033454">
    <property type="entry name" value="RecG_wedge"/>
</dbReference>
<keyword evidence="7" id="KW-0234">DNA repair</keyword>